<dbReference type="Pfam" id="PF12894">
    <property type="entry name" value="ANAPC4_WD40"/>
    <property type="match status" value="1"/>
</dbReference>
<dbReference type="Pfam" id="PF00400">
    <property type="entry name" value="WD40"/>
    <property type="match status" value="7"/>
</dbReference>
<feature type="region of interest" description="Disordered" evidence="4">
    <location>
        <begin position="1"/>
        <end position="20"/>
    </location>
</feature>
<dbReference type="Proteomes" id="UP001303236">
    <property type="component" value="Chromosome"/>
</dbReference>
<dbReference type="CDD" id="cd00200">
    <property type="entry name" value="WD40"/>
    <property type="match status" value="1"/>
</dbReference>
<dbReference type="Pfam" id="PF07676">
    <property type="entry name" value="PD40"/>
    <property type="match status" value="1"/>
</dbReference>
<evidence type="ECO:0000256" key="2">
    <source>
        <dbReference type="ARBA" id="ARBA00022737"/>
    </source>
</evidence>
<feature type="repeat" description="WD" evidence="3">
    <location>
        <begin position="528"/>
        <end position="560"/>
    </location>
</feature>
<dbReference type="InterPro" id="IPR015943">
    <property type="entry name" value="WD40/YVTN_repeat-like_dom_sf"/>
</dbReference>
<gene>
    <name evidence="6" type="ORF">RI138_15415</name>
</gene>
<dbReference type="InterPro" id="IPR020472">
    <property type="entry name" value="WD40_PAC1"/>
</dbReference>
<dbReference type="InterPro" id="IPR019775">
    <property type="entry name" value="WD40_repeat_CS"/>
</dbReference>
<dbReference type="EMBL" id="CP134500">
    <property type="protein sequence ID" value="WNF28106.1"/>
    <property type="molecule type" value="Genomic_DNA"/>
</dbReference>
<dbReference type="PANTHER" id="PTHR19848">
    <property type="entry name" value="WD40 REPEAT PROTEIN"/>
    <property type="match status" value="1"/>
</dbReference>
<feature type="repeat" description="WD" evidence="3">
    <location>
        <begin position="20"/>
        <end position="52"/>
    </location>
</feature>
<evidence type="ECO:0000313" key="7">
    <source>
        <dbReference type="Proteomes" id="UP001303236"/>
    </source>
</evidence>
<dbReference type="PRINTS" id="PR00320">
    <property type="entry name" value="GPROTEINBRPT"/>
</dbReference>
<dbReference type="SMART" id="SM00320">
    <property type="entry name" value="WD40"/>
    <property type="match status" value="13"/>
</dbReference>
<dbReference type="PROSITE" id="PS00678">
    <property type="entry name" value="WD_REPEATS_1"/>
    <property type="match status" value="2"/>
</dbReference>
<evidence type="ECO:0000256" key="4">
    <source>
        <dbReference type="SAM" id="MobiDB-lite"/>
    </source>
</evidence>
<dbReference type="SUPFAM" id="SSF50978">
    <property type="entry name" value="WD40 repeat-like"/>
    <property type="match status" value="2"/>
</dbReference>
<keyword evidence="1 3" id="KW-0853">WD repeat</keyword>
<keyword evidence="7" id="KW-1185">Reference proteome</keyword>
<feature type="repeat" description="WD" evidence="3">
    <location>
        <begin position="224"/>
        <end position="257"/>
    </location>
</feature>
<dbReference type="Gene3D" id="2.130.10.10">
    <property type="entry name" value="YVTN repeat-like/Quinoprotein amine dehydrogenase"/>
    <property type="match status" value="4"/>
</dbReference>
<accession>A0ABY9VVY6</accession>
<dbReference type="PROSITE" id="PS50294">
    <property type="entry name" value="WD_REPEATS_REGION"/>
    <property type="match status" value="3"/>
</dbReference>
<feature type="repeat" description="WD" evidence="3">
    <location>
        <begin position="103"/>
        <end position="138"/>
    </location>
</feature>
<reference evidence="6 7" key="1">
    <citation type="submission" date="2023-09" db="EMBL/GenBank/DDBJ databases">
        <title>Genome completion map analysis of the actinomycetes C11-1.</title>
        <authorList>
            <person name="Qin P."/>
            <person name="Guan P."/>
        </authorList>
    </citation>
    <scope>NUCLEOTIDE SEQUENCE [LARGE SCALE GENOMIC DNA]</scope>
    <source>
        <strain evidence="6 7">C11-1</strain>
    </source>
</reference>
<name>A0ABY9VVY6_9ACTN</name>
<dbReference type="InterPro" id="IPR001680">
    <property type="entry name" value="WD40_rpt"/>
</dbReference>
<keyword evidence="2" id="KW-0677">Repeat</keyword>
<dbReference type="InterPro" id="IPR011659">
    <property type="entry name" value="WD40"/>
</dbReference>
<evidence type="ECO:0000256" key="3">
    <source>
        <dbReference type="PROSITE-ProRule" id="PRU00221"/>
    </source>
</evidence>
<feature type="domain" description="Anaphase-promoting complex subunit 4-like WD40" evidence="5">
    <location>
        <begin position="194"/>
        <end position="266"/>
    </location>
</feature>
<sequence>MRTVDVFHPQATGDSTGDTTAVHASPQTSVAFSPDGVHYASAGYDGRVALWDRSGTAPRWVGHHSRLVNGVRFSPSGRLLASGSADKTCRIWDVATGRQIQLLARQPDDLNALAWLDENRLVTVSQDGTGRIWDIRTGVLEEGVIFHADHCMSVDAAPTGVLASCGEDATIRLWDTNGALLRDLPQAGHAEMCRWSPDGTLLAASCDDGFVHIVRTDGELVTKVGPYTAAVKSVAWSQDGSRIVIGAYDSTITLWDIADCRPLVRWYGAHLWPRSVDWSVDGRTIIAGTFSALPAVIDVPEVPADDLPGEVREITLESPVSTHGVNHVSAAGEVLAAGSDNGTVRVWSHRGATATEVPVGNGSLINTVAVSEQLPGLVAYGSFSGRVGVADAVTGRDVAAVERAHPVNRAAWSPDGKRLAVADYEGGLDLYTWTGSELVPGIHYEGHDGSIKDVSWVDPDRLVTYSTDRQAHLITAEGELIRSFGGHGELINGGSVTSVAGRALLATVSRDRTSRVYDLDTGELLQVLVGHDESAKCAAWHPGGKPLLVTGSYDYTGRLWVLDPETLAPLHSHVLEGHGSAVSAVTWLGDDAVTASWDSRVVAWTPDADPTRAPAQAELATDWKTPEDSR</sequence>
<evidence type="ECO:0000256" key="1">
    <source>
        <dbReference type="ARBA" id="ARBA00022574"/>
    </source>
</evidence>
<feature type="repeat" description="WD" evidence="3">
    <location>
        <begin position="144"/>
        <end position="175"/>
    </location>
</feature>
<evidence type="ECO:0000259" key="5">
    <source>
        <dbReference type="Pfam" id="PF12894"/>
    </source>
</evidence>
<organism evidence="6 7">
    <name type="scientific">Streptomyces durocortorensis</name>
    <dbReference type="NCBI Taxonomy" id="2811104"/>
    <lineage>
        <taxon>Bacteria</taxon>
        <taxon>Bacillati</taxon>
        <taxon>Actinomycetota</taxon>
        <taxon>Actinomycetes</taxon>
        <taxon>Kitasatosporales</taxon>
        <taxon>Streptomycetaceae</taxon>
        <taxon>Streptomyces</taxon>
    </lineage>
</organism>
<feature type="region of interest" description="Disordered" evidence="4">
    <location>
        <begin position="607"/>
        <end position="630"/>
    </location>
</feature>
<protein>
    <submittedName>
        <fullName evidence="6">WD40 repeat domain-containing protein</fullName>
    </submittedName>
</protein>
<dbReference type="PROSITE" id="PS50082">
    <property type="entry name" value="WD_REPEATS_2"/>
    <property type="match status" value="6"/>
</dbReference>
<dbReference type="InterPro" id="IPR024977">
    <property type="entry name" value="Apc4-like_WD40_dom"/>
</dbReference>
<feature type="repeat" description="WD" evidence="3">
    <location>
        <begin position="61"/>
        <end position="102"/>
    </location>
</feature>
<evidence type="ECO:0000313" key="6">
    <source>
        <dbReference type="EMBL" id="WNF28106.1"/>
    </source>
</evidence>
<dbReference type="InterPro" id="IPR036322">
    <property type="entry name" value="WD40_repeat_dom_sf"/>
</dbReference>
<dbReference type="PANTHER" id="PTHR19848:SF8">
    <property type="entry name" value="F-BOX AND WD REPEAT DOMAIN CONTAINING 7"/>
    <property type="match status" value="1"/>
</dbReference>
<proteinExistence type="predicted"/>